<dbReference type="Pfam" id="PF00364">
    <property type="entry name" value="Biotin_lipoyl"/>
    <property type="match status" value="1"/>
</dbReference>
<evidence type="ECO:0000259" key="1">
    <source>
        <dbReference type="Pfam" id="PF00364"/>
    </source>
</evidence>
<dbReference type="STRING" id="1183432.AGR3A_Lc130252"/>
<evidence type="ECO:0000313" key="3">
    <source>
        <dbReference type="Proteomes" id="UP000191988"/>
    </source>
</evidence>
<sequence>MKRQPVSISRYSEPGTIADLAAHLERNNVSAIEIETPDGSLKIVAMAGGQAPVAQRPIEAAKAPVKAGDILARAPMAGIFTPAHPQRPDRVVQAGQSVVKGEIVAFIAAGNVLVPVIAEKAGTVSEIVTEAGALVGYGSTLLKTET</sequence>
<reference evidence="3" key="1">
    <citation type="submission" date="2016-01" db="EMBL/GenBank/DDBJ databases">
        <authorList>
            <person name="Regsiter A."/>
            <person name="william w."/>
        </authorList>
    </citation>
    <scope>NUCLEOTIDE SEQUENCE [LARGE SCALE GENOMIC DNA]</scope>
    <source>
        <strain evidence="3">CFBP 6623</strain>
    </source>
</reference>
<protein>
    <recommendedName>
        <fullName evidence="1">Lipoyl-binding domain-containing protein</fullName>
    </recommendedName>
</protein>
<feature type="domain" description="Lipoyl-binding" evidence="1">
    <location>
        <begin position="74"/>
        <end position="143"/>
    </location>
</feature>
<dbReference type="InterPro" id="IPR011053">
    <property type="entry name" value="Single_hybrid_motif"/>
</dbReference>
<dbReference type="EMBL" id="FBWK01000049">
    <property type="protein sequence ID" value="CUX50216.1"/>
    <property type="molecule type" value="Genomic_DNA"/>
</dbReference>
<name>A0A1S7RC52_9HYPH</name>
<evidence type="ECO:0000313" key="2">
    <source>
        <dbReference type="EMBL" id="CUX50216.1"/>
    </source>
</evidence>
<gene>
    <name evidence="2" type="ORF">AGR3A_Lc130252</name>
</gene>
<accession>A0A1S7RC52</accession>
<dbReference type="Proteomes" id="UP000191988">
    <property type="component" value="Unassembled WGS sequence"/>
</dbReference>
<dbReference type="RefSeq" id="WP_046799029.1">
    <property type="nucleotide sequence ID" value="NZ_LT009724.1"/>
</dbReference>
<dbReference type="SUPFAM" id="SSF51230">
    <property type="entry name" value="Single hybrid motif"/>
    <property type="match status" value="1"/>
</dbReference>
<dbReference type="Gene3D" id="2.40.50.100">
    <property type="match status" value="1"/>
</dbReference>
<dbReference type="AlphaFoldDB" id="A0A1S7RC52"/>
<organism evidence="2 3">
    <name type="scientific">Agrobacterium tomkonis CFBP 6623</name>
    <dbReference type="NCBI Taxonomy" id="1183432"/>
    <lineage>
        <taxon>Bacteria</taxon>
        <taxon>Pseudomonadati</taxon>
        <taxon>Pseudomonadota</taxon>
        <taxon>Alphaproteobacteria</taxon>
        <taxon>Hyphomicrobiales</taxon>
        <taxon>Rhizobiaceae</taxon>
        <taxon>Rhizobium/Agrobacterium group</taxon>
        <taxon>Agrobacterium</taxon>
        <taxon>Agrobacterium tumefaciens complex</taxon>
    </lineage>
</organism>
<proteinExistence type="predicted"/>
<dbReference type="InterPro" id="IPR000089">
    <property type="entry name" value="Biotin_lipoyl"/>
</dbReference>
<keyword evidence="3" id="KW-1185">Reference proteome</keyword>